<dbReference type="PANTHER" id="PTHR35802">
    <property type="entry name" value="PROTEASE SYNTHASE AND SPORULATION PROTEIN PAI 2"/>
    <property type="match status" value="1"/>
</dbReference>
<gene>
    <name evidence="2" type="ORF">IM816_09035</name>
</gene>
<dbReference type="Proteomes" id="UP001056681">
    <property type="component" value="Chromosome"/>
</dbReference>
<dbReference type="PANTHER" id="PTHR35802:SF1">
    <property type="entry name" value="PROTEASE SYNTHASE AND SPORULATION PROTEIN PAI 2"/>
    <property type="match status" value="1"/>
</dbReference>
<feature type="region of interest" description="Disordered" evidence="1">
    <location>
        <begin position="175"/>
        <end position="195"/>
    </location>
</feature>
<evidence type="ECO:0000313" key="3">
    <source>
        <dbReference type="Proteomes" id="UP001056681"/>
    </source>
</evidence>
<dbReference type="PIRSF" id="PIRSF010372">
    <property type="entry name" value="PaiB"/>
    <property type="match status" value="1"/>
</dbReference>
<reference evidence="2" key="1">
    <citation type="submission" date="2020-10" db="EMBL/GenBank/DDBJ databases">
        <title>Whole-genome sequence of Luteibacter sp. EIF3.</title>
        <authorList>
            <person name="Friedrich I."/>
            <person name="Hertel R."/>
            <person name="Daniel R."/>
        </authorList>
    </citation>
    <scope>NUCLEOTIDE SEQUENCE</scope>
    <source>
        <strain evidence="2">EIF3</strain>
    </source>
</reference>
<keyword evidence="3" id="KW-1185">Reference proteome</keyword>
<name>A0ABY4T610_9GAMM</name>
<dbReference type="SUPFAM" id="SSF50475">
    <property type="entry name" value="FMN-binding split barrel"/>
    <property type="match status" value="1"/>
</dbReference>
<evidence type="ECO:0000313" key="2">
    <source>
        <dbReference type="EMBL" id="URL60338.1"/>
    </source>
</evidence>
<dbReference type="Gene3D" id="2.30.110.10">
    <property type="entry name" value="Electron Transport, Fmn-binding Protein, Chain A"/>
    <property type="match status" value="1"/>
</dbReference>
<organism evidence="2 3">
    <name type="scientific">Luteibacter flocculans</name>
    <dbReference type="NCBI Taxonomy" id="2780091"/>
    <lineage>
        <taxon>Bacteria</taxon>
        <taxon>Pseudomonadati</taxon>
        <taxon>Pseudomonadota</taxon>
        <taxon>Gammaproteobacteria</taxon>
        <taxon>Lysobacterales</taxon>
        <taxon>Rhodanobacteraceae</taxon>
        <taxon>Luteibacter</taxon>
    </lineage>
</organism>
<dbReference type="InterPro" id="IPR007396">
    <property type="entry name" value="TR_PAI2-type"/>
</dbReference>
<dbReference type="Pfam" id="PF04299">
    <property type="entry name" value="FMN_bind_2"/>
    <property type="match status" value="1"/>
</dbReference>
<protein>
    <submittedName>
        <fullName evidence="2">FMN-binding negative transcriptional regulator</fullName>
    </submittedName>
</protein>
<dbReference type="InterPro" id="IPR012349">
    <property type="entry name" value="Split_barrel_FMN-bd"/>
</dbReference>
<proteinExistence type="predicted"/>
<accession>A0ABY4T610</accession>
<dbReference type="EMBL" id="CP063231">
    <property type="protein sequence ID" value="URL60338.1"/>
    <property type="molecule type" value="Genomic_DNA"/>
</dbReference>
<evidence type="ECO:0000256" key="1">
    <source>
        <dbReference type="SAM" id="MobiDB-lite"/>
    </source>
</evidence>
<sequence length="211" mass="23890">MYVPPLFTESRPEELRRIIQAHPLGMMVTNTAAGLEANHLPFVLDESRGAFGVLLAHVARANPIWQEVRNGDPVLVVFRGAQGYISPSWYASKQETHRHVPTWNYEIVHAHGRISIHDDESFVRGMVARLTRQQEASLPAPWKMSDAPADYLTEHLAHIVGLEIEISRLEGKRKLSQNREPRDFDSTLKALDEHGHRELAEAMRRARPGGD</sequence>